<evidence type="ECO:0000313" key="5">
    <source>
        <dbReference type="EMBL" id="EXJ88609.1"/>
    </source>
</evidence>
<protein>
    <recommendedName>
        <fullName evidence="4">Glycosyl transferase CAP10 domain-containing protein</fullName>
    </recommendedName>
</protein>
<dbReference type="EMBL" id="AMWN01000004">
    <property type="protein sequence ID" value="EXJ88609.1"/>
    <property type="molecule type" value="Genomic_DNA"/>
</dbReference>
<keyword evidence="3" id="KW-0812">Transmembrane</keyword>
<comment type="similarity">
    <text evidence="1">Belongs to the glycosyltransferase 90 family.</text>
</comment>
<dbReference type="OrthoDB" id="541052at2759"/>
<feature type="transmembrane region" description="Helical" evidence="3">
    <location>
        <begin position="255"/>
        <end position="280"/>
    </location>
</feature>
<dbReference type="HOGENOM" id="CLU_005027_1_1_1"/>
<keyword evidence="3" id="KW-1133">Transmembrane helix</keyword>
<feature type="transmembrane region" description="Helical" evidence="3">
    <location>
        <begin position="221"/>
        <end position="239"/>
    </location>
</feature>
<dbReference type="RefSeq" id="XP_007724615.1">
    <property type="nucleotide sequence ID" value="XM_007726425.1"/>
</dbReference>
<keyword evidence="2" id="KW-0808">Transferase</keyword>
<keyword evidence="3" id="KW-0472">Membrane</keyword>
<evidence type="ECO:0000313" key="6">
    <source>
        <dbReference type="Proteomes" id="UP000019484"/>
    </source>
</evidence>
<name>W9Z272_9EURO</name>
<feature type="transmembrane region" description="Helical" evidence="3">
    <location>
        <begin position="355"/>
        <end position="373"/>
    </location>
</feature>
<evidence type="ECO:0000256" key="3">
    <source>
        <dbReference type="SAM" id="Phobius"/>
    </source>
</evidence>
<dbReference type="SMART" id="SM00672">
    <property type="entry name" value="CAP10"/>
    <property type="match status" value="1"/>
</dbReference>
<evidence type="ECO:0000259" key="4">
    <source>
        <dbReference type="SMART" id="SM00672"/>
    </source>
</evidence>
<reference evidence="5 6" key="1">
    <citation type="submission" date="2013-03" db="EMBL/GenBank/DDBJ databases">
        <title>The Genome Sequence of Capronia coronata CBS 617.96.</title>
        <authorList>
            <consortium name="The Broad Institute Genomics Platform"/>
            <person name="Cuomo C."/>
            <person name="de Hoog S."/>
            <person name="Gorbushina A."/>
            <person name="Walker B."/>
            <person name="Young S.K."/>
            <person name="Zeng Q."/>
            <person name="Gargeya S."/>
            <person name="Fitzgerald M."/>
            <person name="Haas B."/>
            <person name="Abouelleil A."/>
            <person name="Allen A.W."/>
            <person name="Alvarado L."/>
            <person name="Arachchi H.M."/>
            <person name="Berlin A.M."/>
            <person name="Chapman S.B."/>
            <person name="Gainer-Dewar J."/>
            <person name="Goldberg J."/>
            <person name="Griggs A."/>
            <person name="Gujja S."/>
            <person name="Hansen M."/>
            <person name="Howarth C."/>
            <person name="Imamovic A."/>
            <person name="Ireland A."/>
            <person name="Larimer J."/>
            <person name="McCowan C."/>
            <person name="Murphy C."/>
            <person name="Pearson M."/>
            <person name="Poon T.W."/>
            <person name="Priest M."/>
            <person name="Roberts A."/>
            <person name="Saif S."/>
            <person name="Shea T."/>
            <person name="Sisk P."/>
            <person name="Sykes S."/>
            <person name="Wortman J."/>
            <person name="Nusbaum C."/>
            <person name="Birren B."/>
        </authorList>
    </citation>
    <scope>NUCLEOTIDE SEQUENCE [LARGE SCALE GENOMIC DNA]</scope>
    <source>
        <strain evidence="5 6">CBS 617.96</strain>
    </source>
</reference>
<dbReference type="Proteomes" id="UP000019484">
    <property type="component" value="Unassembled WGS sequence"/>
</dbReference>
<evidence type="ECO:0000256" key="1">
    <source>
        <dbReference type="ARBA" id="ARBA00010118"/>
    </source>
</evidence>
<evidence type="ECO:0000256" key="2">
    <source>
        <dbReference type="ARBA" id="ARBA00022679"/>
    </source>
</evidence>
<comment type="caution">
    <text evidence="5">The sequence shown here is derived from an EMBL/GenBank/DDBJ whole genome shotgun (WGS) entry which is preliminary data.</text>
</comment>
<dbReference type="InterPro" id="IPR006598">
    <property type="entry name" value="CAP10"/>
</dbReference>
<dbReference type="InterPro" id="IPR051091">
    <property type="entry name" value="O-Glucosyltr/Glycosyltrsf_90"/>
</dbReference>
<sequence length="990" mass="112752">MAGLDTLCYCISLLTAGCLAHLFPISTAHDRPVHLIALALTACSFALPGISKALPRLFHPAESRHEDYTALPLDDLGYVNRKPDPAETPSTHPRHNGKVRISVLVAAVSVVCVRLELYRRISMATECTIDSIEVFLPFLLAVYDAVRSQRARRLQEEERPDSSAYDALRATLRAHVLRPRTRYLIPMFLVSYGCYRILYLWDPVTSTYICPLVTGEGRIVPAMQVAALVLDLCLVITVYESSPKQDGKGLSPRRCVVLWSTVMIATAIVWSVVGVIVYIYMPEHRAWLSLLEPPLNFGDLMAITGHVLLFCLLCISSLHCIMVYGVAEMSLHLTAVMTMIPGLEFIWLHKSPFPPIPAFATTLSFFLVFFGRWSYHRIQQALGERDRSKPSRHMLLFIFLCVLLFPAWSKKSYVHFHPIDLLIYDAKIHHEEYLKALGNTTSLSETVTQYKQKYNRNPPPGFDVWFEYAKNRSALIVDEFDQIYEDLLPFRAIPPADLRRQTWEMVSNPWNEISGITIRSGKALVQENVLPTHRWMLEGVAVLINSFAQYLPDMDLAFNLNDESRVAVPYNDITFLREKGRSADESGRSGWSQDRAAGWLPIPEHEFTQTVFRDMSFRNTFRQYGSVGCSPSSLARRAPHISSHSHICGSCVRPHSIGQFVANWSDAADVCHQPDMADLHGFYLSPAAFKTSHQLMPVFSQSKPHGYNDILYPSAWNYMDKVVYAPSEEKGTRGQDDYHSSFPDLPFEQKENTLFWRGATSEGVSSGNGVWRGMTRQRLVHMANNITTSSHDRFTILLPNPSDHKKYKYQVLPGPAVKELGLKPDIAIVDRIARCGGVDCHDQESEVHLVPPTDFQAHWRYRYLFDLDGAGFSGRFLPFLQSRSVPFKTALFREWYDSRLTAWLHFVPQDSRLHGVWSTLAYFAGVNGTMFGQSIWWKPHLREAEIIAEAGREWAGKVLRKDDMELYFFRLLLEWGRLTDDRRDELGFDL</sequence>
<keyword evidence="6" id="KW-1185">Reference proteome</keyword>
<feature type="transmembrane region" description="Helical" evidence="3">
    <location>
        <begin position="300"/>
        <end position="324"/>
    </location>
</feature>
<dbReference type="PANTHER" id="PTHR12203:SF35">
    <property type="entry name" value="PROTEIN O-GLUCOSYLTRANSFERASE 1"/>
    <property type="match status" value="1"/>
</dbReference>
<dbReference type="AlphaFoldDB" id="W9Z272"/>
<dbReference type="GO" id="GO:0016740">
    <property type="term" value="F:transferase activity"/>
    <property type="evidence" value="ECO:0007669"/>
    <property type="project" value="UniProtKB-KW"/>
</dbReference>
<accession>W9Z272</accession>
<dbReference type="PANTHER" id="PTHR12203">
    <property type="entry name" value="KDEL LYS-ASP-GLU-LEU CONTAINING - RELATED"/>
    <property type="match status" value="1"/>
</dbReference>
<feature type="transmembrane region" description="Helical" evidence="3">
    <location>
        <begin position="7"/>
        <end position="26"/>
    </location>
</feature>
<proteinExistence type="inferred from homology"/>
<feature type="transmembrane region" description="Helical" evidence="3">
    <location>
        <begin position="331"/>
        <end position="349"/>
    </location>
</feature>
<dbReference type="GeneID" id="19160414"/>
<dbReference type="Pfam" id="PF05686">
    <property type="entry name" value="Glyco_transf_90"/>
    <property type="match status" value="1"/>
</dbReference>
<feature type="domain" description="Glycosyl transferase CAP10" evidence="4">
    <location>
        <begin position="672"/>
        <end position="982"/>
    </location>
</feature>
<feature type="transmembrane region" description="Helical" evidence="3">
    <location>
        <begin position="393"/>
        <end position="409"/>
    </location>
</feature>
<gene>
    <name evidence="5" type="ORF">A1O1_05539</name>
</gene>
<feature type="transmembrane region" description="Helical" evidence="3">
    <location>
        <begin position="183"/>
        <end position="201"/>
    </location>
</feature>
<organism evidence="5 6">
    <name type="scientific">Capronia coronata CBS 617.96</name>
    <dbReference type="NCBI Taxonomy" id="1182541"/>
    <lineage>
        <taxon>Eukaryota</taxon>
        <taxon>Fungi</taxon>
        <taxon>Dikarya</taxon>
        <taxon>Ascomycota</taxon>
        <taxon>Pezizomycotina</taxon>
        <taxon>Eurotiomycetes</taxon>
        <taxon>Chaetothyriomycetidae</taxon>
        <taxon>Chaetothyriales</taxon>
        <taxon>Herpotrichiellaceae</taxon>
        <taxon>Capronia</taxon>
    </lineage>
</organism>
<feature type="transmembrane region" description="Helical" evidence="3">
    <location>
        <begin position="32"/>
        <end position="50"/>
    </location>
</feature>
<dbReference type="eggNOG" id="ENOG502QUUP">
    <property type="taxonomic scope" value="Eukaryota"/>
</dbReference>